<dbReference type="CDD" id="cd02860">
    <property type="entry name" value="E_set_Pullulanase"/>
    <property type="match status" value="1"/>
</dbReference>
<dbReference type="InterPro" id="IPR014756">
    <property type="entry name" value="Ig_E-set"/>
</dbReference>
<dbReference type="GO" id="GO:0030246">
    <property type="term" value="F:carbohydrate binding"/>
    <property type="evidence" value="ECO:0007669"/>
    <property type="project" value="InterPro"/>
</dbReference>
<keyword evidence="4" id="KW-0106">Calcium</keyword>
<dbReference type="InterPro" id="IPR040806">
    <property type="entry name" value="SpuA_C"/>
</dbReference>
<evidence type="ECO:0000256" key="9">
    <source>
        <dbReference type="ARBA" id="ARBA00031076"/>
    </source>
</evidence>
<dbReference type="Gene3D" id="2.60.40.10">
    <property type="entry name" value="Immunoglobulins"/>
    <property type="match status" value="1"/>
</dbReference>
<comment type="catalytic activity">
    <reaction evidence="6">
        <text>Hydrolysis of (1-&gt;6)-alpha-D-glucosidic linkages in pullulan, amylopectin and glycogen, and in the alpha- and beta-limit dextrins of amylopectin and glycogen.</text>
        <dbReference type="EC" id="3.2.1.41"/>
    </reaction>
</comment>
<dbReference type="SUPFAM" id="SSF81296">
    <property type="entry name" value="E set domains"/>
    <property type="match status" value="1"/>
</dbReference>
<feature type="chain" id="PRO_5038553862" description="pullulanase" evidence="10">
    <location>
        <begin position="24"/>
        <end position="978"/>
    </location>
</feature>
<evidence type="ECO:0000256" key="5">
    <source>
        <dbReference type="ARBA" id="ARBA00023295"/>
    </source>
</evidence>
<sequence length="978" mass="106631">MKRFFSLLLILVLAFGLVGCSSGSDDGPGDVGNVIVKTSDIEIDSSLGASNLDLSLATVSVAGKTGTLDKTIADVPKGTHTLTVLVVDETIEYFGEKQITVTAGEDNFVGRVVINQKQTYIPKGHVLVHYQRNNGDYENYTLWLWMDADWSSSEGWPHGLQKSGVDDFGAYYYVPVVEDASSLGFVPVDEVIGDESKDAGDHIFSFLRDFKELWVFEGDSTVYTSPDKEIPSGLLSGEVVSPTEIELSFTDTTDLTQTLLSVVDKNGNEVTIDDFQIIDSMTAVVVSSSLDVDNQAPYTVTYDGKIVEAAAGARYSDSLTAYDGNDLGAIYNSDGTAQLNLWAPTATNVEAVLYDKADQTVELATVPMTKDTKSVWRVTLNSNNTGVSDLRGYFYQYKVTVDGQTKLALDPYAKSMAQFNVDTNGNGDDTVGKAAIVDPSSVGPILDFATLPSNWKREDSIIWEIHVRDFTSQEGLSLTNNFGTYAAFTEKLQYIKDLGVTHIQLLPVMSYYYGDESKSGIRETEYDSNGNNYNWGYDPHSYFAPEGMYSEDSTNPELRITELKELIKAIHDNGMAVTLDVVYNHMAATDIMDRIYPGYYFREGANGSGCGNDTASTHAMMRKLIIDSLVYWTKEYKVDGFRFDLMGLIDSETIQSAYDAVAAVNPNTLFIGEGWRMYTGPEGTVGADQDFVASTNDVAVFSDEIRNNLKSGYGSEGQPMFITGGDRSIETIFNNIKAQPSNFTADDPGDVVQYIAAHDNLTLHDVIAQSIQKSPADSEAEIQKRIRLGNAIILTSQGISFLHGGQEYGRTKEWKVSGSPEGEYTEVSATGDVFIHNSYDSSDVINAFDWNAATGNTVQSETMEYTKGLIALRKSTDAFRLGSKALVDSNVELVYPDISASDKIIAYKATATDNTAYYVFVNADTTSRDFTVTEDLTAGTVLVDNDESGATAVSAISGVTVTANTVTVDPLTAVIIKK</sequence>
<comment type="caution">
    <text evidence="12">The sequence shown here is derived from an EMBL/GenBank/DDBJ whole genome shotgun (WGS) entry which is preliminary data.</text>
</comment>
<accession>A0A1C0A5K4</accession>
<reference evidence="13" key="1">
    <citation type="submission" date="2016-07" db="EMBL/GenBank/DDBJ databases">
        <authorList>
            <person name="Florea S."/>
            <person name="Webb J.S."/>
            <person name="Jaromczyk J."/>
            <person name="Schardl C.L."/>
        </authorList>
    </citation>
    <scope>NUCLEOTIDE SEQUENCE [LARGE SCALE GENOMIC DNA]</scope>
    <source>
        <strain evidence="13">Z6</strain>
    </source>
</reference>
<dbReference type="Pfam" id="PF18033">
    <property type="entry name" value="SpuA_C"/>
    <property type="match status" value="1"/>
</dbReference>
<dbReference type="InterPro" id="IPR013783">
    <property type="entry name" value="Ig-like_fold"/>
</dbReference>
<dbReference type="GO" id="GO:0051060">
    <property type="term" value="F:pullulanase activity"/>
    <property type="evidence" value="ECO:0007669"/>
    <property type="project" value="UniProtKB-EC"/>
</dbReference>
<dbReference type="Gene3D" id="2.60.40.1180">
    <property type="entry name" value="Golgi alpha-mannosidase II"/>
    <property type="match status" value="1"/>
</dbReference>
<dbReference type="Proteomes" id="UP000093514">
    <property type="component" value="Unassembled WGS sequence"/>
</dbReference>
<proteinExistence type="inferred from homology"/>
<evidence type="ECO:0000256" key="2">
    <source>
        <dbReference type="ARBA" id="ARBA00022729"/>
    </source>
</evidence>
<reference evidence="12 13" key="2">
    <citation type="submission" date="2016-08" db="EMBL/GenBank/DDBJ databases">
        <title>Orenia metallireducens sp. nov. strain Z6, a Novel Metal-reducing Firmicute from the Deep Subsurface.</title>
        <authorList>
            <person name="Maxim B.I."/>
            <person name="Kenneth K."/>
            <person name="Flynn T.M."/>
            <person name="Oloughlin E.J."/>
            <person name="Locke R.A."/>
            <person name="Weber J.R."/>
            <person name="Egan S.M."/>
            <person name="Mackie R.I."/>
            <person name="Cann I.K."/>
        </authorList>
    </citation>
    <scope>NUCLEOTIDE SEQUENCE [LARGE SCALE GENOMIC DNA]</scope>
    <source>
        <strain evidence="12 13">Z6</strain>
    </source>
</reference>
<dbReference type="Gene3D" id="3.20.20.80">
    <property type="entry name" value="Glycosidases"/>
    <property type="match status" value="1"/>
</dbReference>
<dbReference type="SMART" id="SM00642">
    <property type="entry name" value="Aamy"/>
    <property type="match status" value="1"/>
</dbReference>
<dbReference type="Pfam" id="PF03714">
    <property type="entry name" value="PUD"/>
    <property type="match status" value="1"/>
</dbReference>
<evidence type="ECO:0000256" key="6">
    <source>
        <dbReference type="ARBA" id="ARBA00023965"/>
    </source>
</evidence>
<dbReference type="GO" id="GO:0005975">
    <property type="term" value="P:carbohydrate metabolic process"/>
    <property type="evidence" value="ECO:0007669"/>
    <property type="project" value="InterPro"/>
</dbReference>
<name>A0A1C0A5K4_9FIRM</name>
<evidence type="ECO:0000256" key="4">
    <source>
        <dbReference type="ARBA" id="ARBA00022837"/>
    </source>
</evidence>
<dbReference type="InterPro" id="IPR014755">
    <property type="entry name" value="Cu-Rt/internalin_Ig-like"/>
</dbReference>
<evidence type="ECO:0000313" key="13">
    <source>
        <dbReference type="Proteomes" id="UP000093514"/>
    </source>
</evidence>
<evidence type="ECO:0000256" key="10">
    <source>
        <dbReference type="SAM" id="SignalP"/>
    </source>
</evidence>
<feature type="domain" description="Glycosyl hydrolase family 13 catalytic" evidence="11">
    <location>
        <begin position="464"/>
        <end position="873"/>
    </location>
</feature>
<evidence type="ECO:0000256" key="8">
    <source>
        <dbReference type="ARBA" id="ARBA00029618"/>
    </source>
</evidence>
<dbReference type="OrthoDB" id="9761875at2"/>
<dbReference type="InterPro" id="IPR004193">
    <property type="entry name" value="Glyco_hydro_13_N"/>
</dbReference>
<dbReference type="InterPro" id="IPR013784">
    <property type="entry name" value="Carb-bd-like_fold"/>
</dbReference>
<organism evidence="12 13">
    <name type="scientific">Orenia metallireducens</name>
    <dbReference type="NCBI Taxonomy" id="1413210"/>
    <lineage>
        <taxon>Bacteria</taxon>
        <taxon>Bacillati</taxon>
        <taxon>Bacillota</taxon>
        <taxon>Clostridia</taxon>
        <taxon>Halanaerobiales</taxon>
        <taxon>Halobacteroidaceae</taxon>
        <taxon>Orenia</taxon>
    </lineage>
</organism>
<evidence type="ECO:0000256" key="7">
    <source>
        <dbReference type="ARBA" id="ARBA00024062"/>
    </source>
</evidence>
<keyword evidence="13" id="KW-1185">Reference proteome</keyword>
<dbReference type="AlphaFoldDB" id="A0A1C0A5K4"/>
<dbReference type="Pfam" id="PF02922">
    <property type="entry name" value="CBM_48"/>
    <property type="match status" value="1"/>
</dbReference>
<evidence type="ECO:0000256" key="3">
    <source>
        <dbReference type="ARBA" id="ARBA00022801"/>
    </source>
</evidence>
<dbReference type="SUPFAM" id="SSF49452">
    <property type="entry name" value="Starch-binding domain-like"/>
    <property type="match status" value="1"/>
</dbReference>
<keyword evidence="5" id="KW-0326">Glycosidase</keyword>
<dbReference type="InterPro" id="IPR005323">
    <property type="entry name" value="CBM41_pullulanase"/>
</dbReference>
<dbReference type="SUPFAM" id="SSF51445">
    <property type="entry name" value="(Trans)glycosidases"/>
    <property type="match status" value="1"/>
</dbReference>
<keyword evidence="2 10" id="KW-0732">Signal</keyword>
<evidence type="ECO:0000313" key="12">
    <source>
        <dbReference type="EMBL" id="OCL25420.1"/>
    </source>
</evidence>
<dbReference type="CDD" id="cd10315">
    <property type="entry name" value="CBM41_pullulanase"/>
    <property type="match status" value="1"/>
</dbReference>
<dbReference type="Gene3D" id="2.60.40.1220">
    <property type="match status" value="1"/>
</dbReference>
<dbReference type="CDD" id="cd11341">
    <property type="entry name" value="AmyAc_Pullulanase_LD-like"/>
    <property type="match status" value="1"/>
</dbReference>
<protein>
    <recommendedName>
        <fullName evidence="7">pullulanase</fullName>
        <ecNumber evidence="7">3.2.1.41</ecNumber>
    </recommendedName>
    <alternativeName>
        <fullName evidence="8">Alpha-dextrin endo-1,6-alpha-glucosidase</fullName>
    </alternativeName>
    <alternativeName>
        <fullName evidence="9">Pullulan 6-glucanohydrolase</fullName>
    </alternativeName>
</protein>
<dbReference type="Gene3D" id="2.60.40.1110">
    <property type="match status" value="1"/>
</dbReference>
<dbReference type="Pfam" id="PF00128">
    <property type="entry name" value="Alpha-amylase"/>
    <property type="match status" value="1"/>
</dbReference>
<feature type="signal peptide" evidence="10">
    <location>
        <begin position="1"/>
        <end position="23"/>
    </location>
</feature>
<comment type="similarity">
    <text evidence="1">Belongs to the glycosyl hydrolase 13 family.</text>
</comment>
<evidence type="ECO:0000256" key="1">
    <source>
        <dbReference type="ARBA" id="ARBA00008061"/>
    </source>
</evidence>
<dbReference type="PANTHER" id="PTHR43002">
    <property type="entry name" value="GLYCOGEN DEBRANCHING ENZYME"/>
    <property type="match status" value="1"/>
</dbReference>
<gene>
    <name evidence="12" type="ORF">U472_13815</name>
</gene>
<dbReference type="PROSITE" id="PS51257">
    <property type="entry name" value="PROKAR_LIPOPROTEIN"/>
    <property type="match status" value="1"/>
</dbReference>
<dbReference type="InterPro" id="IPR006047">
    <property type="entry name" value="GH13_cat_dom"/>
</dbReference>
<dbReference type="EC" id="3.2.1.41" evidence="7"/>
<dbReference type="InterPro" id="IPR013780">
    <property type="entry name" value="Glyco_hydro_b"/>
</dbReference>
<dbReference type="EMBL" id="LWDV01000010">
    <property type="protein sequence ID" value="OCL25420.1"/>
    <property type="molecule type" value="Genomic_DNA"/>
</dbReference>
<evidence type="ECO:0000259" key="11">
    <source>
        <dbReference type="SMART" id="SM00642"/>
    </source>
</evidence>
<dbReference type="InterPro" id="IPR017853">
    <property type="entry name" value="GH"/>
</dbReference>
<dbReference type="RefSeq" id="WP_068719332.1">
    <property type="nucleotide sequence ID" value="NZ_LWDV01000010.1"/>
</dbReference>
<keyword evidence="3" id="KW-0378">Hydrolase</keyword>